<evidence type="ECO:0000313" key="2">
    <source>
        <dbReference type="EMBL" id="TFE25592.1"/>
    </source>
</evidence>
<gene>
    <name evidence="2" type="ORF">E2980_13465</name>
</gene>
<comment type="caution">
    <text evidence="2">The sequence shown here is derived from an EMBL/GenBank/DDBJ whole genome shotgun (WGS) entry which is preliminary data.</text>
</comment>
<reference evidence="2 3" key="1">
    <citation type="submission" date="2019-03" db="EMBL/GenBank/DDBJ databases">
        <title>Cohnella endophytica sp. nov., a novel endophytic bacterium isolated from bark of Sonneratia apetala.</title>
        <authorList>
            <person name="Tuo L."/>
        </authorList>
    </citation>
    <scope>NUCLEOTIDE SEQUENCE [LARGE SCALE GENOMIC DNA]</scope>
    <source>
        <strain evidence="2 3">CCTCC AB 208254</strain>
    </source>
</reference>
<dbReference type="RefSeq" id="WP_135152708.1">
    <property type="nucleotide sequence ID" value="NZ_SOMN01000018.1"/>
</dbReference>
<keyword evidence="3" id="KW-1185">Reference proteome</keyword>
<sequence>MDQSLFDQLRFVRGQTLKLMAGVTEEQADVIPDGFRNSIRWNLGHIYVVLERFAFHYVGLPLHLPKGIKERFETGSSPLTADVSTPAPTLPELERLLIEQLDRVQESLGTRLNVDVVPPYTTSAGMKLATIGEFLSFNLYHEGMHIGTIKSYKKLTGS</sequence>
<accession>A0A4Y8LVC7</accession>
<evidence type="ECO:0000313" key="3">
    <source>
        <dbReference type="Proteomes" id="UP000297900"/>
    </source>
</evidence>
<organism evidence="2 3">
    <name type="scientific">Cohnella luojiensis</name>
    <dbReference type="NCBI Taxonomy" id="652876"/>
    <lineage>
        <taxon>Bacteria</taxon>
        <taxon>Bacillati</taxon>
        <taxon>Bacillota</taxon>
        <taxon>Bacilli</taxon>
        <taxon>Bacillales</taxon>
        <taxon>Paenibacillaceae</taxon>
        <taxon>Cohnella</taxon>
    </lineage>
</organism>
<protein>
    <submittedName>
        <fullName evidence="2">DinB family protein</fullName>
    </submittedName>
</protein>
<evidence type="ECO:0000259" key="1">
    <source>
        <dbReference type="Pfam" id="PF12867"/>
    </source>
</evidence>
<dbReference type="SUPFAM" id="SSF109854">
    <property type="entry name" value="DinB/YfiT-like putative metalloenzymes"/>
    <property type="match status" value="1"/>
</dbReference>
<dbReference type="InterPro" id="IPR034660">
    <property type="entry name" value="DinB/YfiT-like"/>
</dbReference>
<name>A0A4Y8LVC7_9BACL</name>
<dbReference type="EMBL" id="SOMN01000018">
    <property type="protein sequence ID" value="TFE25592.1"/>
    <property type="molecule type" value="Genomic_DNA"/>
</dbReference>
<feature type="domain" description="DinB-like" evidence="1">
    <location>
        <begin position="8"/>
        <end position="149"/>
    </location>
</feature>
<dbReference type="Pfam" id="PF12867">
    <property type="entry name" value="DinB_2"/>
    <property type="match status" value="1"/>
</dbReference>
<dbReference type="Proteomes" id="UP000297900">
    <property type="component" value="Unassembled WGS sequence"/>
</dbReference>
<proteinExistence type="predicted"/>
<dbReference type="InterPro" id="IPR024775">
    <property type="entry name" value="DinB-like"/>
</dbReference>
<dbReference type="OrthoDB" id="4295522at2"/>
<dbReference type="Gene3D" id="1.20.120.450">
    <property type="entry name" value="dinb family like domain"/>
    <property type="match status" value="1"/>
</dbReference>
<dbReference type="AlphaFoldDB" id="A0A4Y8LVC7"/>